<organism evidence="1 2">
    <name type="scientific">Candidatus Coatesbacteria bacterium 4484_99</name>
    <dbReference type="NCBI Taxonomy" id="1970774"/>
    <lineage>
        <taxon>Bacteria</taxon>
        <taxon>Candidatus Coatesiibacteriota</taxon>
    </lineage>
</organism>
<evidence type="ECO:0008006" key="3">
    <source>
        <dbReference type="Google" id="ProtNLM"/>
    </source>
</evidence>
<evidence type="ECO:0000313" key="1">
    <source>
        <dbReference type="EMBL" id="OQX90337.1"/>
    </source>
</evidence>
<evidence type="ECO:0000313" key="2">
    <source>
        <dbReference type="Proteomes" id="UP000192611"/>
    </source>
</evidence>
<name>A0A1W9S133_9BACT</name>
<dbReference type="PANTHER" id="PTHR38733">
    <property type="entry name" value="PROTEIN MCRC"/>
    <property type="match status" value="1"/>
</dbReference>
<proteinExistence type="predicted"/>
<dbReference type="Pfam" id="PF10117">
    <property type="entry name" value="McrBC"/>
    <property type="match status" value="1"/>
</dbReference>
<sequence length="448" mass="52773">MKTETIFEHDKPIRKDNFTKEFGEDRWNSLIKHIRRINRRFNPKDNDGGKKGILNIEHDCIKAGSVVGVIATPVCEIEILPKVFKHTEGEEGEKRNRFGLARLLNYTLNMPIKELGRAQLERAGTLLEYYIHIFASRLLSLLLSNLRHEFVFVEQNSRYLKGRLLVRENIRYNLAHKERFYCRYDEFMTDTLLNRILKFTCNLLLNFTVSSHTRTLLYSSLDILGEVRDVEITLSDLDRLRLTRLSTDYEPLIDLVRLFLSCYCPETAAGRHPALAIAFDMNKLFEKFCYRFINRHLDDICNYLKGLRVEHHRKYKSLVDEPKKKFYLETDISISDGEDVRVIIDTKYKQLVEEVGGGEHHGISQDDMYQVYAYLRKYDCREGMLLYPLYEGGYNIMKDSDEYFDMKFDKDTNLHIRQVSLAPLSEDGGGWRNNMIKEFSECFDWIKV</sequence>
<dbReference type="PANTHER" id="PTHR38733:SF1">
    <property type="entry name" value="TYPE IV METHYL-DIRECTED RESTRICTION ENZYME ECOKMCRBC"/>
    <property type="match status" value="1"/>
</dbReference>
<dbReference type="EMBL" id="NATQ01000067">
    <property type="protein sequence ID" value="OQX90337.1"/>
    <property type="molecule type" value="Genomic_DNA"/>
</dbReference>
<reference evidence="2" key="1">
    <citation type="submission" date="2017-03" db="EMBL/GenBank/DDBJ databases">
        <title>Novel pathways for hydrocarbon cycling and metabolic interdependencies in hydrothermal sediment communities.</title>
        <authorList>
            <person name="Dombrowski N."/>
            <person name="Seitz K."/>
            <person name="Teske A."/>
            <person name="Baker B."/>
        </authorList>
    </citation>
    <scope>NUCLEOTIDE SEQUENCE [LARGE SCALE GENOMIC DNA]</scope>
</reference>
<dbReference type="InterPro" id="IPR019292">
    <property type="entry name" value="McrC"/>
</dbReference>
<dbReference type="Proteomes" id="UP000192611">
    <property type="component" value="Unassembled WGS sequence"/>
</dbReference>
<accession>A0A1W9S133</accession>
<protein>
    <recommendedName>
        <fullName evidence="3">Restriction endonuclease</fullName>
    </recommendedName>
</protein>
<gene>
    <name evidence="1" type="ORF">B6D57_03655</name>
</gene>
<dbReference type="AlphaFoldDB" id="A0A1W9S133"/>
<comment type="caution">
    <text evidence="1">The sequence shown here is derived from an EMBL/GenBank/DDBJ whole genome shotgun (WGS) entry which is preliminary data.</text>
</comment>